<keyword evidence="1" id="KW-0614">Plasmid</keyword>
<dbReference type="AlphaFoldDB" id="A0A0E3KB48"/>
<name>A0A0E3KB48_ECOLX</name>
<evidence type="ECO:0000313" key="3">
    <source>
        <dbReference type="EMBL" id="SPD96176.1"/>
    </source>
</evidence>
<reference evidence="1" key="1">
    <citation type="journal article" date="2015" name="Antimicrob. Agents Chemother.">
        <title>Complete Sequence of a blaKPC-Harboring Cointegrate Plasmid Isolated from Escherichia coli.</title>
        <authorList>
            <person name="Chavda K.D."/>
            <person name="Chen L."/>
            <person name="Jacobs M.R."/>
            <person name="Rojtman A.D."/>
            <person name="Bonomo R.A."/>
            <person name="Kreiswirth B.N."/>
        </authorList>
    </citation>
    <scope>NUCLEOTIDE SEQUENCE</scope>
    <source>
        <strain evidence="1">BK32533</strain>
        <plasmid evidence="1">pBK32533</plasmid>
    </source>
</reference>
<dbReference type="EMBL" id="KP345882">
    <property type="protein sequence ID" value="AKA86999.1"/>
    <property type="molecule type" value="Genomic_DNA"/>
</dbReference>
<gene>
    <name evidence="2" type="ORF">G5603_20170</name>
    <name evidence="3" type="ORF">RCS30_PCDS95995D</name>
</gene>
<reference evidence="3" key="2">
    <citation type="submission" date="2018-02" db="EMBL/GenBank/DDBJ databases">
        <authorList>
            <person name="Cohen D.B."/>
            <person name="Kent A.D."/>
        </authorList>
    </citation>
    <scope>NUCLEOTIDE SEQUENCE</scope>
    <source>
        <strain evidence="3">513</strain>
        <plasmid evidence="3">RCS30_p</plasmid>
    </source>
</reference>
<geneLocation type="plasmid" evidence="1">
    <name>pBK32533</name>
</geneLocation>
<organism evidence="1">
    <name type="scientific">Escherichia coli</name>
    <dbReference type="NCBI Taxonomy" id="562"/>
    <lineage>
        <taxon>Bacteria</taxon>
        <taxon>Pseudomonadati</taxon>
        <taxon>Pseudomonadota</taxon>
        <taxon>Gammaproteobacteria</taxon>
        <taxon>Enterobacterales</taxon>
        <taxon>Enterobacteriaceae</taxon>
        <taxon>Escherichia</taxon>
    </lineage>
</organism>
<dbReference type="EMBL" id="JAAJRI010000020">
    <property type="protein sequence ID" value="NGE90472.1"/>
    <property type="molecule type" value="Genomic_DNA"/>
</dbReference>
<sequence length="80" mass="8893">MEDRLPSGRAAPWVKSKNPPALHGQAFAQLVEATQLHQRTQAQDEKQDEILDARLDGHYRGLSSSASHWLGDSSKATVYH</sequence>
<protein>
    <submittedName>
        <fullName evidence="1">Uncharacterized protein</fullName>
    </submittedName>
</protein>
<geneLocation type="plasmid" evidence="3">
    <name>RCS30_p</name>
</geneLocation>
<evidence type="ECO:0000313" key="4">
    <source>
        <dbReference type="Proteomes" id="UP000472856"/>
    </source>
</evidence>
<accession>A0A0E3KB48</accession>
<evidence type="ECO:0000313" key="1">
    <source>
        <dbReference type="EMBL" id="AKA86999.1"/>
    </source>
</evidence>
<dbReference type="Proteomes" id="UP000472856">
    <property type="component" value="Unassembled WGS sequence"/>
</dbReference>
<proteinExistence type="predicted"/>
<dbReference type="RefSeq" id="WP_002210529.1">
    <property type="nucleotide sequence ID" value="NC_018994.1"/>
</dbReference>
<evidence type="ECO:0000313" key="2">
    <source>
        <dbReference type="EMBL" id="NGE90472.1"/>
    </source>
</evidence>
<dbReference type="EMBL" id="LT985224">
    <property type="protein sequence ID" value="SPD96176.1"/>
    <property type="molecule type" value="Genomic_DNA"/>
</dbReference>
<reference evidence="2 4" key="3">
    <citation type="submission" date="2020-02" db="EMBL/GenBank/DDBJ databases">
        <title>WGS of Carbapenem-Resistant Enterobacteriaceae.</title>
        <authorList>
            <person name="Tokajian S."/>
            <person name="El Chaar M."/>
            <person name="El Khoury M."/>
        </authorList>
    </citation>
    <scope>NUCLEOTIDE SEQUENCE [LARGE SCALE GENOMIC DNA]</scope>
    <source>
        <strain evidence="2 4">ECM_75</strain>
    </source>
</reference>